<dbReference type="AlphaFoldDB" id="A0A8J3VTY0"/>
<comment type="similarity">
    <text evidence="1 4">Belongs to the short-chain dehydrogenases/reductases (SDR) family.</text>
</comment>
<dbReference type="RefSeq" id="WP_203922163.1">
    <property type="nucleotide sequence ID" value="NZ_BONZ01000069.1"/>
</dbReference>
<dbReference type="Pfam" id="PF00106">
    <property type="entry name" value="adh_short"/>
    <property type="match status" value="1"/>
</dbReference>
<dbReference type="Gene3D" id="3.40.50.720">
    <property type="entry name" value="NAD(P)-binding Rossmann-like Domain"/>
    <property type="match status" value="1"/>
</dbReference>
<reference evidence="6" key="1">
    <citation type="submission" date="2021-01" db="EMBL/GenBank/DDBJ databases">
        <title>Whole genome shotgun sequence of Rugosimonospora africana NBRC 104875.</title>
        <authorList>
            <person name="Komaki H."/>
            <person name="Tamura T."/>
        </authorList>
    </citation>
    <scope>NUCLEOTIDE SEQUENCE</scope>
    <source>
        <strain evidence="6">NBRC 104875</strain>
    </source>
</reference>
<dbReference type="Proteomes" id="UP000642748">
    <property type="component" value="Unassembled WGS sequence"/>
</dbReference>
<feature type="region of interest" description="Disordered" evidence="5">
    <location>
        <begin position="250"/>
        <end position="280"/>
    </location>
</feature>
<evidence type="ECO:0000256" key="1">
    <source>
        <dbReference type="ARBA" id="ARBA00006484"/>
    </source>
</evidence>
<feature type="compositionally biased region" description="Basic and acidic residues" evidence="5">
    <location>
        <begin position="250"/>
        <end position="265"/>
    </location>
</feature>
<keyword evidence="3" id="KW-0560">Oxidoreductase</keyword>
<dbReference type="InterPro" id="IPR036291">
    <property type="entry name" value="NAD(P)-bd_dom_sf"/>
</dbReference>
<dbReference type="PANTHER" id="PTHR43391">
    <property type="entry name" value="RETINOL DEHYDROGENASE-RELATED"/>
    <property type="match status" value="1"/>
</dbReference>
<dbReference type="CDD" id="cd05233">
    <property type="entry name" value="SDR_c"/>
    <property type="match status" value="1"/>
</dbReference>
<dbReference type="GO" id="GO:0016491">
    <property type="term" value="F:oxidoreductase activity"/>
    <property type="evidence" value="ECO:0007669"/>
    <property type="project" value="UniProtKB-KW"/>
</dbReference>
<name>A0A8J3VTY0_9ACTN</name>
<evidence type="ECO:0000256" key="5">
    <source>
        <dbReference type="SAM" id="MobiDB-lite"/>
    </source>
</evidence>
<keyword evidence="7" id="KW-1185">Reference proteome</keyword>
<gene>
    <name evidence="6" type="ORF">Raf01_68270</name>
</gene>
<dbReference type="InterPro" id="IPR002347">
    <property type="entry name" value="SDR_fam"/>
</dbReference>
<dbReference type="PRINTS" id="PR00081">
    <property type="entry name" value="GDHRDH"/>
</dbReference>
<dbReference type="SUPFAM" id="SSF51735">
    <property type="entry name" value="NAD(P)-binding Rossmann-fold domains"/>
    <property type="match status" value="1"/>
</dbReference>
<evidence type="ECO:0000313" key="6">
    <source>
        <dbReference type="EMBL" id="GIH18655.1"/>
    </source>
</evidence>
<proteinExistence type="inferred from homology"/>
<evidence type="ECO:0000256" key="4">
    <source>
        <dbReference type="RuleBase" id="RU000363"/>
    </source>
</evidence>
<comment type="caution">
    <text evidence="6">The sequence shown here is derived from an EMBL/GenBank/DDBJ whole genome shotgun (WGS) entry which is preliminary data.</text>
</comment>
<evidence type="ECO:0000256" key="2">
    <source>
        <dbReference type="ARBA" id="ARBA00022857"/>
    </source>
</evidence>
<keyword evidence="2" id="KW-0521">NADP</keyword>
<dbReference type="PRINTS" id="PR00080">
    <property type="entry name" value="SDRFAMILY"/>
</dbReference>
<accession>A0A8J3VTY0</accession>
<dbReference type="InterPro" id="IPR020904">
    <property type="entry name" value="Sc_DH/Rdtase_CS"/>
</dbReference>
<dbReference type="EMBL" id="BONZ01000069">
    <property type="protein sequence ID" value="GIH18655.1"/>
    <property type="molecule type" value="Genomic_DNA"/>
</dbReference>
<protein>
    <submittedName>
        <fullName evidence="6">Putative short chain dehydrogenase/reductase</fullName>
    </submittedName>
</protein>
<organism evidence="6 7">
    <name type="scientific">Rugosimonospora africana</name>
    <dbReference type="NCBI Taxonomy" id="556532"/>
    <lineage>
        <taxon>Bacteria</taxon>
        <taxon>Bacillati</taxon>
        <taxon>Actinomycetota</taxon>
        <taxon>Actinomycetes</taxon>
        <taxon>Micromonosporales</taxon>
        <taxon>Micromonosporaceae</taxon>
        <taxon>Rugosimonospora</taxon>
    </lineage>
</organism>
<dbReference type="PROSITE" id="PS00061">
    <property type="entry name" value="ADH_SHORT"/>
    <property type="match status" value="1"/>
</dbReference>
<dbReference type="PANTHER" id="PTHR43391:SF14">
    <property type="entry name" value="DEHYDROGENASE_REDUCTASE SDR FAMILY PROTEIN 7-LIKE"/>
    <property type="match status" value="1"/>
</dbReference>
<evidence type="ECO:0000313" key="7">
    <source>
        <dbReference type="Proteomes" id="UP000642748"/>
    </source>
</evidence>
<evidence type="ECO:0000256" key="3">
    <source>
        <dbReference type="ARBA" id="ARBA00023002"/>
    </source>
</evidence>
<sequence>MAAITGGARGIGLAVARALVARGARVAVGDLDGELAGLAAQRIGALGLTLDVRDEQSFEAFLATVRESLGPVDVLVNSAGLAAIGGFIGSSPEEQSAMFGVNSGGVARGMRLVLPSMVSRGSGRVVNIASASGRISAPNAAVYSASKHAVVALTEAVQFELLGTGVRLTAVMPSLVSTEMAAGLTIRGIQRVTADRVAASVVRILRREHPPLTVMIPGWLRGIAAIDTVSPLWMRSLARRFVSVRADRSSEESAFYRERMRRQAHESAPPPLSRRPGATE</sequence>